<sequence>MRSTDLIDRDDEILARLNQRFSERIGRTLSLPDERSSNLACPDAGRRRVESLDTRSQGLPYIRRIEFPRRIQTEAEIVEALDHLTSRAGEVQSPASTQGL</sequence>
<organism evidence="2 3">
    <name type="scientific">Aureimonas pseudogalii</name>
    <dbReference type="NCBI Taxonomy" id="1744844"/>
    <lineage>
        <taxon>Bacteria</taxon>
        <taxon>Pseudomonadati</taxon>
        <taxon>Pseudomonadota</taxon>
        <taxon>Alphaproteobacteria</taxon>
        <taxon>Hyphomicrobiales</taxon>
        <taxon>Aurantimonadaceae</taxon>
        <taxon>Aureimonas</taxon>
    </lineage>
</organism>
<reference evidence="2 3" key="1">
    <citation type="submission" date="2020-08" db="EMBL/GenBank/DDBJ databases">
        <title>Genomic Encyclopedia of Type Strains, Phase IV (KMG-IV): sequencing the most valuable type-strain genomes for metagenomic binning, comparative biology and taxonomic classification.</title>
        <authorList>
            <person name="Goeker M."/>
        </authorList>
    </citation>
    <scope>NUCLEOTIDE SEQUENCE [LARGE SCALE GENOMIC DNA]</scope>
    <source>
        <strain evidence="2 3">DSM 102238</strain>
    </source>
</reference>
<protein>
    <submittedName>
        <fullName evidence="2">Uncharacterized protein</fullName>
    </submittedName>
</protein>
<name>A0A7W6ECN3_9HYPH</name>
<evidence type="ECO:0000313" key="3">
    <source>
        <dbReference type="Proteomes" id="UP000542776"/>
    </source>
</evidence>
<dbReference type="Proteomes" id="UP000542776">
    <property type="component" value="Unassembled WGS sequence"/>
</dbReference>
<proteinExistence type="predicted"/>
<comment type="caution">
    <text evidence="2">The sequence shown here is derived from an EMBL/GenBank/DDBJ whole genome shotgun (WGS) entry which is preliminary data.</text>
</comment>
<dbReference type="EMBL" id="JACIEK010000001">
    <property type="protein sequence ID" value="MBB3996180.1"/>
    <property type="molecule type" value="Genomic_DNA"/>
</dbReference>
<accession>A0A7W6ECN3</accession>
<keyword evidence="3" id="KW-1185">Reference proteome</keyword>
<evidence type="ECO:0000256" key="1">
    <source>
        <dbReference type="SAM" id="MobiDB-lite"/>
    </source>
</evidence>
<evidence type="ECO:0000313" key="2">
    <source>
        <dbReference type="EMBL" id="MBB3996180.1"/>
    </source>
</evidence>
<feature type="region of interest" description="Disordered" evidence="1">
    <location>
        <begin position="33"/>
        <end position="52"/>
    </location>
</feature>
<dbReference type="AlphaFoldDB" id="A0A7W6ECN3"/>
<gene>
    <name evidence="2" type="ORF">GGR04_000001</name>
</gene>